<feature type="transmembrane region" description="Helical" evidence="6">
    <location>
        <begin position="162"/>
        <end position="185"/>
    </location>
</feature>
<dbReference type="GO" id="GO:0005886">
    <property type="term" value="C:plasma membrane"/>
    <property type="evidence" value="ECO:0007669"/>
    <property type="project" value="UniProtKB-SubCell"/>
</dbReference>
<dbReference type="InterPro" id="IPR017039">
    <property type="entry name" value="Virul_fac_BrkB"/>
</dbReference>
<keyword evidence="4 6" id="KW-1133">Transmembrane helix</keyword>
<evidence type="ECO:0000256" key="3">
    <source>
        <dbReference type="ARBA" id="ARBA00022692"/>
    </source>
</evidence>
<feature type="transmembrane region" description="Helical" evidence="6">
    <location>
        <begin position="270"/>
        <end position="292"/>
    </location>
</feature>
<feature type="transmembrane region" description="Helical" evidence="6">
    <location>
        <begin position="118"/>
        <end position="141"/>
    </location>
</feature>
<dbReference type="RefSeq" id="WP_222578511.1">
    <property type="nucleotide sequence ID" value="NZ_JAHVHU010000003.1"/>
</dbReference>
<evidence type="ECO:0000313" key="8">
    <source>
        <dbReference type="Proteomes" id="UP000753961"/>
    </source>
</evidence>
<feature type="transmembrane region" description="Helical" evidence="6">
    <location>
        <begin position="55"/>
        <end position="78"/>
    </location>
</feature>
<evidence type="ECO:0000256" key="4">
    <source>
        <dbReference type="ARBA" id="ARBA00022989"/>
    </source>
</evidence>
<comment type="caution">
    <text evidence="7">The sequence shown here is derived from an EMBL/GenBank/DDBJ whole genome shotgun (WGS) entry which is preliminary data.</text>
</comment>
<evidence type="ECO:0000256" key="5">
    <source>
        <dbReference type="ARBA" id="ARBA00023136"/>
    </source>
</evidence>
<name>A0A953HWD2_9BACT</name>
<keyword evidence="3 6" id="KW-0812">Transmembrane</keyword>
<protein>
    <submittedName>
        <fullName evidence="7">YihY/virulence factor BrkB family protein</fullName>
    </submittedName>
</protein>
<proteinExistence type="predicted"/>
<reference evidence="7" key="1">
    <citation type="submission" date="2021-06" db="EMBL/GenBank/DDBJ databases">
        <title>44 bacteria genomes isolated from Dapeng, Shenzhen.</title>
        <authorList>
            <person name="Zheng W."/>
            <person name="Yu S."/>
            <person name="Huang Y."/>
        </authorList>
    </citation>
    <scope>NUCLEOTIDE SEQUENCE</scope>
    <source>
        <strain evidence="7">DP5N28-2</strain>
    </source>
</reference>
<dbReference type="PANTHER" id="PTHR30213:SF0">
    <property type="entry name" value="UPF0761 MEMBRANE PROTEIN YIHY"/>
    <property type="match status" value="1"/>
</dbReference>
<evidence type="ECO:0000256" key="2">
    <source>
        <dbReference type="ARBA" id="ARBA00022475"/>
    </source>
</evidence>
<organism evidence="7 8">
    <name type="scientific">Membranihabitans marinus</name>
    <dbReference type="NCBI Taxonomy" id="1227546"/>
    <lineage>
        <taxon>Bacteria</taxon>
        <taxon>Pseudomonadati</taxon>
        <taxon>Bacteroidota</taxon>
        <taxon>Saprospiria</taxon>
        <taxon>Saprospirales</taxon>
        <taxon>Saprospiraceae</taxon>
        <taxon>Membranihabitans</taxon>
    </lineage>
</organism>
<dbReference type="Proteomes" id="UP000753961">
    <property type="component" value="Unassembled WGS sequence"/>
</dbReference>
<evidence type="ECO:0000256" key="6">
    <source>
        <dbReference type="SAM" id="Phobius"/>
    </source>
</evidence>
<comment type="subcellular location">
    <subcellularLocation>
        <location evidence="1">Cell membrane</location>
        <topology evidence="1">Multi-pass membrane protein</topology>
    </subcellularLocation>
</comment>
<sequence length="322" mass="36806">MKILDRIRSSNTVQKITNWAEKSSLPGFEGIPVWEVVRLMYFELLYGNLVVRANAMAFTFFISLFPALIMLITLVPHIPIENFDTMLYNYIFEFLPTNAETWMGTTINDLSRISRGGLLSVSFVLVVYFASNGVAMMMTGFEKSFDSTFKNRNFLQIRFTALWLTFLLFLMLISSVIMVLATNYIFDYLLTYVFHAQTLKPLIKIINALLTVIIFYSVIAVIYQYAPAFRKKPGFLSPGSLLATLMFIVTSLGFAYYVNNFGSYNKIYGSIGAVIVLMVWLELNCFILLIGFELNASIALNRDIGAIKDYNTYKEYRLDNSK</sequence>
<evidence type="ECO:0000256" key="1">
    <source>
        <dbReference type="ARBA" id="ARBA00004651"/>
    </source>
</evidence>
<evidence type="ECO:0000313" key="7">
    <source>
        <dbReference type="EMBL" id="MBY5956987.1"/>
    </source>
</evidence>
<feature type="transmembrane region" description="Helical" evidence="6">
    <location>
        <begin position="205"/>
        <end position="223"/>
    </location>
</feature>
<keyword evidence="8" id="KW-1185">Reference proteome</keyword>
<dbReference type="PANTHER" id="PTHR30213">
    <property type="entry name" value="INNER MEMBRANE PROTEIN YHJD"/>
    <property type="match status" value="1"/>
</dbReference>
<keyword evidence="2" id="KW-1003">Cell membrane</keyword>
<dbReference type="NCBIfam" id="TIGR00765">
    <property type="entry name" value="yihY_not_rbn"/>
    <property type="match status" value="1"/>
</dbReference>
<keyword evidence="5 6" id="KW-0472">Membrane</keyword>
<dbReference type="EMBL" id="JAHVHU010000003">
    <property type="protein sequence ID" value="MBY5956987.1"/>
    <property type="molecule type" value="Genomic_DNA"/>
</dbReference>
<feature type="transmembrane region" description="Helical" evidence="6">
    <location>
        <begin position="235"/>
        <end position="258"/>
    </location>
</feature>
<dbReference type="Pfam" id="PF03631">
    <property type="entry name" value="Virul_fac_BrkB"/>
    <property type="match status" value="1"/>
</dbReference>
<dbReference type="AlphaFoldDB" id="A0A953HWD2"/>
<accession>A0A953HWD2</accession>
<dbReference type="PIRSF" id="PIRSF035875">
    <property type="entry name" value="RNase_BN"/>
    <property type="match status" value="1"/>
</dbReference>
<gene>
    <name evidence="7" type="ORF">KUV50_02490</name>
</gene>